<gene>
    <name evidence="2" type="ORF">NSMM_410015</name>
</gene>
<dbReference type="InterPro" id="IPR021296">
    <property type="entry name" value="DUF2868"/>
</dbReference>
<dbReference type="STRING" id="51642.NSMM_410015"/>
<sequence length="466" mass="52322">MANKDYDFSDLVRLEQLRYIENSQKQAISYASIQDMAAHTASHFSLDNFYERLMVRARRLIQDNALNSRLQQPEKLFQRAYRVVLVVAALLGGLAAFKAVDTAATLNIYWLLTVLLGFNFLSMLLWLAGMLLNVHGLSMGMVAQLAGWLPARLKEKESDPLVASAARGWWETCLGGRIGKWRFSLLTHQFWLSYLLAGITILILLMTAKQYDFIWGTTLLPENTLPELTRLLAAPMEWLGMAQPDSQQVMASRVDAAGVVMQDAATRSAWAKFLLGALIAYGLLPRLLLTALSSLMLKFSEHRYQLDLYLPYYVSLRQSLLKSDLDTSVVDADPGRIDDRDVRMASGRNSDIPTMALVTGIELDDRVRWPAAVKGQHNITDQATFRQVLDRIKKSKQPLLIGVAAYRLPDRGVQRMIRELVAATAGPGWLLLLNTEPAEPIAESRKLAWFRLAQACDIPAEHVITH</sequence>
<dbReference type="AlphaFoldDB" id="A0A1G5SFY9"/>
<dbReference type="RefSeq" id="WP_090286369.1">
    <property type="nucleotide sequence ID" value="NZ_FMWO01000049.1"/>
</dbReference>
<dbReference type="Proteomes" id="UP000198729">
    <property type="component" value="Unassembled WGS sequence"/>
</dbReference>
<dbReference type="Pfam" id="PF11067">
    <property type="entry name" value="DUF2868"/>
    <property type="match status" value="1"/>
</dbReference>
<name>A0A1G5SFY9_9PROT</name>
<keyword evidence="1" id="KW-0472">Membrane</keyword>
<evidence type="ECO:0000256" key="1">
    <source>
        <dbReference type="SAM" id="Phobius"/>
    </source>
</evidence>
<feature type="transmembrane region" description="Helical" evidence="1">
    <location>
        <begin position="79"/>
        <end position="97"/>
    </location>
</feature>
<evidence type="ECO:0008006" key="4">
    <source>
        <dbReference type="Google" id="ProtNLM"/>
    </source>
</evidence>
<reference evidence="2 3" key="1">
    <citation type="submission" date="2016-10" db="EMBL/GenBank/DDBJ databases">
        <authorList>
            <person name="de Groot N.N."/>
        </authorList>
    </citation>
    <scope>NUCLEOTIDE SEQUENCE [LARGE SCALE GENOMIC DNA]</scope>
    <source>
        <strain evidence="2">1</strain>
    </source>
</reference>
<keyword evidence="1" id="KW-0812">Transmembrane</keyword>
<feature type="transmembrane region" description="Helical" evidence="1">
    <location>
        <begin position="269"/>
        <end position="289"/>
    </location>
</feature>
<dbReference type="EMBL" id="FMWO01000049">
    <property type="protein sequence ID" value="SCZ85780.1"/>
    <property type="molecule type" value="Genomic_DNA"/>
</dbReference>
<feature type="transmembrane region" description="Helical" evidence="1">
    <location>
        <begin position="109"/>
        <end position="132"/>
    </location>
</feature>
<dbReference type="OrthoDB" id="6210861at2"/>
<feature type="transmembrane region" description="Helical" evidence="1">
    <location>
        <begin position="190"/>
        <end position="208"/>
    </location>
</feature>
<keyword evidence="3" id="KW-1185">Reference proteome</keyword>
<protein>
    <recommendedName>
        <fullName evidence="4">DUF2868 domain-containing protein</fullName>
    </recommendedName>
</protein>
<organism evidence="2 3">
    <name type="scientific">Nitrosomonas mobilis</name>
    <dbReference type="NCBI Taxonomy" id="51642"/>
    <lineage>
        <taxon>Bacteria</taxon>
        <taxon>Pseudomonadati</taxon>
        <taxon>Pseudomonadota</taxon>
        <taxon>Betaproteobacteria</taxon>
        <taxon>Nitrosomonadales</taxon>
        <taxon>Nitrosomonadaceae</taxon>
        <taxon>Nitrosomonas</taxon>
    </lineage>
</organism>
<keyword evidence="1" id="KW-1133">Transmembrane helix</keyword>
<evidence type="ECO:0000313" key="2">
    <source>
        <dbReference type="EMBL" id="SCZ85780.1"/>
    </source>
</evidence>
<accession>A0A1G5SFY9</accession>
<proteinExistence type="predicted"/>
<evidence type="ECO:0000313" key="3">
    <source>
        <dbReference type="Proteomes" id="UP000198729"/>
    </source>
</evidence>